<keyword evidence="2" id="KW-1185">Reference proteome</keyword>
<proteinExistence type="predicted"/>
<dbReference type="KEGG" id="spar:SPRG_10185"/>
<protein>
    <submittedName>
        <fullName evidence="1">Uncharacterized protein</fullName>
    </submittedName>
</protein>
<dbReference type="Proteomes" id="UP000030745">
    <property type="component" value="Unassembled WGS sequence"/>
</dbReference>
<evidence type="ECO:0000313" key="1">
    <source>
        <dbReference type="EMBL" id="KDO24652.1"/>
    </source>
</evidence>
<sequence>MRLISGYRRTGVVVHHYTNSICHAYTPQMSFETLYWRLFGVFPMASPLVTPAEHRSNDSVHVQPTVPPSSLEVILRDSTFSVPPSVARQITRVKLPTTQRCEFHVLGLTEWGLYFPVEDDVGHIAVINGNSVTYRQDVTMKRLLAAASSPRILGIPDLQKAFEKKLVVVLSDFT</sequence>
<dbReference type="AlphaFoldDB" id="A0A067CCX8"/>
<gene>
    <name evidence="1" type="ORF">SPRG_10185</name>
</gene>
<name>A0A067CCX8_SAPPC</name>
<dbReference type="RefSeq" id="XP_012204720.1">
    <property type="nucleotide sequence ID" value="XM_012349330.1"/>
</dbReference>
<dbReference type="VEuPathDB" id="FungiDB:SPRG_10185"/>
<dbReference type="EMBL" id="KK583240">
    <property type="protein sequence ID" value="KDO24652.1"/>
    <property type="molecule type" value="Genomic_DNA"/>
</dbReference>
<dbReference type="GeneID" id="24132307"/>
<dbReference type="OrthoDB" id="10571550at2759"/>
<evidence type="ECO:0000313" key="2">
    <source>
        <dbReference type="Proteomes" id="UP000030745"/>
    </source>
</evidence>
<accession>A0A067CCX8</accession>
<organism evidence="1 2">
    <name type="scientific">Saprolegnia parasitica (strain CBS 223.65)</name>
    <dbReference type="NCBI Taxonomy" id="695850"/>
    <lineage>
        <taxon>Eukaryota</taxon>
        <taxon>Sar</taxon>
        <taxon>Stramenopiles</taxon>
        <taxon>Oomycota</taxon>
        <taxon>Saprolegniomycetes</taxon>
        <taxon>Saprolegniales</taxon>
        <taxon>Saprolegniaceae</taxon>
        <taxon>Saprolegnia</taxon>
    </lineage>
</organism>
<reference evidence="1 2" key="1">
    <citation type="journal article" date="2013" name="PLoS Genet.">
        <title>Distinctive expansion of potential virulence genes in the genome of the oomycete fish pathogen Saprolegnia parasitica.</title>
        <authorList>
            <person name="Jiang R.H."/>
            <person name="de Bruijn I."/>
            <person name="Haas B.J."/>
            <person name="Belmonte R."/>
            <person name="Lobach L."/>
            <person name="Christie J."/>
            <person name="van den Ackerveken G."/>
            <person name="Bottin A."/>
            <person name="Bulone V."/>
            <person name="Diaz-Moreno S.M."/>
            <person name="Dumas B."/>
            <person name="Fan L."/>
            <person name="Gaulin E."/>
            <person name="Govers F."/>
            <person name="Grenville-Briggs L.J."/>
            <person name="Horner N.R."/>
            <person name="Levin J.Z."/>
            <person name="Mammella M."/>
            <person name="Meijer H.J."/>
            <person name="Morris P."/>
            <person name="Nusbaum C."/>
            <person name="Oome S."/>
            <person name="Phillips A.J."/>
            <person name="van Rooyen D."/>
            <person name="Rzeszutek E."/>
            <person name="Saraiva M."/>
            <person name="Secombes C.J."/>
            <person name="Seidl M.F."/>
            <person name="Snel B."/>
            <person name="Stassen J.H."/>
            <person name="Sykes S."/>
            <person name="Tripathy S."/>
            <person name="van den Berg H."/>
            <person name="Vega-Arreguin J.C."/>
            <person name="Wawra S."/>
            <person name="Young S.K."/>
            <person name="Zeng Q."/>
            <person name="Dieguez-Uribeondo J."/>
            <person name="Russ C."/>
            <person name="Tyler B.M."/>
            <person name="van West P."/>
        </authorList>
    </citation>
    <scope>NUCLEOTIDE SEQUENCE [LARGE SCALE GENOMIC DNA]</scope>
    <source>
        <strain evidence="1 2">CBS 223.65</strain>
    </source>
</reference>